<sequence length="254" mass="28973">MYYLDEDILKKLGDINIFITNNINSSKEDKGIIVKIKEKKVFRIAIDGPSASGKSTISKYLSEILAIDYLDTGAMYRAITFYLLENGYSLTDENEIEKGIKKIILKYDNNNIIINNKILKDELRTEVVTKNVSLISSYSSVRSKLVNIQREIAKKNSIILDGRDIGTVVLPNAEYKFFLVADPEVRARRRLKDKNSRLNMTFDEIVEDIKRRDYLDSTRAISPLKKAEDAIVIDSSKLTINEVVENILKSIRGI</sequence>
<dbReference type="EMBL" id="CP066744">
    <property type="protein sequence ID" value="QQK09120.1"/>
    <property type="molecule type" value="Genomic_DNA"/>
</dbReference>
<protein>
    <submittedName>
        <fullName evidence="1">(D)CMP kinase</fullName>
        <ecNumber evidence="1">2.7.4.25</ecNumber>
    </submittedName>
</protein>
<dbReference type="EC" id="2.7.4.25" evidence="1"/>
<name>A0AC61N0L6_9FIRM</name>
<keyword evidence="1" id="KW-0418">Kinase</keyword>
<keyword evidence="1" id="KW-0808">Transferase</keyword>
<proteinExistence type="predicted"/>
<gene>
    <name evidence="1" type="ORF">JFY71_09720</name>
</gene>
<accession>A0AC61N0L6</accession>
<dbReference type="Proteomes" id="UP000595814">
    <property type="component" value="Chromosome"/>
</dbReference>
<keyword evidence="2" id="KW-1185">Reference proteome</keyword>
<evidence type="ECO:0000313" key="1">
    <source>
        <dbReference type="EMBL" id="QQK09120.1"/>
    </source>
</evidence>
<reference evidence="1 2" key="1">
    <citation type="journal article" date="2022" name="Int. J. Syst. Evol. Microbiol.">
        <title>Miniphocaeibacter halophilus sp. nov., an ammonium-tolerant acetate-producing bacterium isolated from a biogas system.</title>
        <authorList>
            <person name="Schnurer A."/>
            <person name="Singh A."/>
            <person name="Bi S."/>
            <person name="Qiao W."/>
            <person name="Westerholm M."/>
        </authorList>
    </citation>
    <scope>NUCLEOTIDE SEQUENCE [LARGE SCALE GENOMIC DNA]</scope>
    <source>
        <strain evidence="1 2">AMB_01</strain>
    </source>
</reference>
<organism evidence="1 2">
    <name type="scientific">Miniphocaeibacter halophilus</name>
    <dbReference type="NCBI Taxonomy" id="2931922"/>
    <lineage>
        <taxon>Bacteria</taxon>
        <taxon>Bacillati</taxon>
        <taxon>Bacillota</taxon>
        <taxon>Tissierellia</taxon>
        <taxon>Tissierellales</taxon>
        <taxon>Peptoniphilaceae</taxon>
        <taxon>Miniphocaeibacter</taxon>
    </lineage>
</organism>
<evidence type="ECO:0000313" key="2">
    <source>
        <dbReference type="Proteomes" id="UP000595814"/>
    </source>
</evidence>